<accession>E0NL75</accession>
<feature type="transmembrane region" description="Helical" evidence="6">
    <location>
        <begin position="301"/>
        <end position="321"/>
    </location>
</feature>
<keyword evidence="3 6" id="KW-0812">Transmembrane</keyword>
<dbReference type="GO" id="GO:0005886">
    <property type="term" value="C:plasma membrane"/>
    <property type="evidence" value="ECO:0007669"/>
    <property type="project" value="UniProtKB-SubCell"/>
</dbReference>
<feature type="transmembrane region" description="Helical" evidence="6">
    <location>
        <begin position="333"/>
        <end position="355"/>
    </location>
</feature>
<reference evidence="8 9" key="1">
    <citation type="submission" date="2010-07" db="EMBL/GenBank/DDBJ databases">
        <authorList>
            <person name="Muzny D."/>
            <person name="Qin X."/>
            <person name="Deng J."/>
            <person name="Jiang H."/>
            <person name="Liu Y."/>
            <person name="Qu J."/>
            <person name="Song X.-Z."/>
            <person name="Zhang L."/>
            <person name="Thornton R."/>
            <person name="Coyle M."/>
            <person name="Francisco L."/>
            <person name="Jackson L."/>
            <person name="Javaid M."/>
            <person name="Korchina V."/>
            <person name="Kovar C."/>
            <person name="Mata R."/>
            <person name="Mathew T."/>
            <person name="Ngo R."/>
            <person name="Nguyen L."/>
            <person name="Nguyen N."/>
            <person name="Okwuonu G."/>
            <person name="Ongeri F."/>
            <person name="Pham C."/>
            <person name="Simmons D."/>
            <person name="Wilczek-Boney K."/>
            <person name="Hale W."/>
            <person name="Jakkamsetti A."/>
            <person name="Pham P."/>
            <person name="Ruth R."/>
            <person name="San Lucas F."/>
            <person name="Warren J."/>
            <person name="Zhang J."/>
            <person name="Zhao Z."/>
            <person name="Zhou C."/>
            <person name="Zhu D."/>
            <person name="Lee S."/>
            <person name="Bess C."/>
            <person name="Blankenburg K."/>
            <person name="Forbes L."/>
            <person name="Fu Q."/>
            <person name="Gubbala S."/>
            <person name="Hirani K."/>
            <person name="Jayaseelan J.C."/>
            <person name="Lara F."/>
            <person name="Munidasa M."/>
            <person name="Palculict T."/>
            <person name="Patil S."/>
            <person name="Pu L.-L."/>
            <person name="Saada N."/>
            <person name="Tang L."/>
            <person name="Weissenberger G."/>
            <person name="Zhu Y."/>
            <person name="Hemphill L."/>
            <person name="Shang Y."/>
            <person name="Youmans B."/>
            <person name="Ayvaz T."/>
            <person name="Ross M."/>
            <person name="Santibanez J."/>
            <person name="Aqrawi P."/>
            <person name="Gross S."/>
            <person name="Joshi V."/>
            <person name="Fowler G."/>
            <person name="Nazareth L."/>
            <person name="Reid J."/>
            <person name="Worley K."/>
            <person name="Petrosino J."/>
            <person name="Highlander S."/>
            <person name="Gibbs R."/>
        </authorList>
    </citation>
    <scope>NUCLEOTIDE SEQUENCE [LARGE SCALE GENOMIC DNA]</scope>
    <source>
        <strain evidence="8 9">ATCC BAA-1640</strain>
    </source>
</reference>
<feature type="transmembrane region" description="Helical" evidence="6">
    <location>
        <begin position="420"/>
        <end position="437"/>
    </location>
</feature>
<dbReference type="SUPFAM" id="SSF56281">
    <property type="entry name" value="Metallo-hydrolase/oxidoreductase"/>
    <property type="match status" value="1"/>
</dbReference>
<dbReference type="SMART" id="SM00849">
    <property type="entry name" value="Lactamase_B"/>
    <property type="match status" value="1"/>
</dbReference>
<evidence type="ECO:0000259" key="7">
    <source>
        <dbReference type="SMART" id="SM00849"/>
    </source>
</evidence>
<keyword evidence="4 6" id="KW-1133">Transmembrane helix</keyword>
<dbReference type="EMBL" id="AEEH01000035">
    <property type="protein sequence ID" value="EFM25450.1"/>
    <property type="molecule type" value="Genomic_DNA"/>
</dbReference>
<dbReference type="GO" id="GO:0030420">
    <property type="term" value="P:establishment of competence for transformation"/>
    <property type="evidence" value="ECO:0007669"/>
    <property type="project" value="InterPro"/>
</dbReference>
<dbReference type="OrthoDB" id="9761531at2"/>
<evidence type="ECO:0000256" key="6">
    <source>
        <dbReference type="SAM" id="Phobius"/>
    </source>
</evidence>
<dbReference type="eggNOG" id="COG0658">
    <property type="taxonomic scope" value="Bacteria"/>
</dbReference>
<dbReference type="InterPro" id="IPR004477">
    <property type="entry name" value="ComEC_N"/>
</dbReference>
<dbReference type="AlphaFoldDB" id="E0NL75"/>
<feature type="transmembrane region" description="Helical" evidence="6">
    <location>
        <begin position="256"/>
        <end position="281"/>
    </location>
</feature>
<sequence length="677" mass="77219">MAIIIFLAAASTYNLHTKLPRNKKYLSLIVLIIGLLISNPTTHFGKISGTGRIVEAKGNRFVISYGNNFFRRNPRFSIKSDGEYYVGDLVNFRGVLKKGAPPFNENGFSEYRYLKSRGVGAVLDGKITWVRSRGIGSKFARRLEYSSSFLNPNVEGTYKGILSSNGSMSEEYKAYRNLGISHIFAFSGLHVGLVFLFIKRILKPFGKNVGDIVSLVFLFLYIYILGFPVSAVRAFIMVLTLVLSRFFKFKYTSYEIILISMIFQLAYNPFVIYSVGFWLSYSATLGIIIFARRFKFLGKTFIGEGLAVSLGAFIMTLPIILRSFYMFNPITVLANLIVIPMYSLGVGFSFVHLLFPNILTKTAIDFLFGMGAEIGKFLNFYFKSIVTGKVNWYFIVCYYLCVIVALKYREFKFTKFQLKAMGLCLITLFVLNFQDIYEREDFRVDFMYVGQGDCSIFKHKGKYYMVDTGGSGAYDPTRAYVLPYLLSKNITEIEGLFISHYDTDHCEGLFEIIPEIKFKTIYVNHFVEGNVYAESIKKNFNLKKFKNMDIGDLKLREIPHPMGEGNDSSMALLVNYKDLKVLYTGDLSKEPLDAMTSGKVDILKVPHHGSKYSISTKLFKEIRPEFSVISYGPNYYGMPSSGIIKELRKYGEVLETMKDGQVSFIYNRNLEKFTVRR</sequence>
<dbReference type="RefSeq" id="WP_008901728.1">
    <property type="nucleotide sequence ID" value="NZ_GL397071.1"/>
</dbReference>
<dbReference type="InterPro" id="IPR036866">
    <property type="entry name" value="RibonucZ/Hydroxyglut_hydro"/>
</dbReference>
<comment type="subcellular location">
    <subcellularLocation>
        <location evidence="1">Cell membrane</location>
        <topology evidence="1">Multi-pass membrane protein</topology>
    </subcellularLocation>
</comment>
<dbReference type="HOGENOM" id="CLU_010363_2_1_9"/>
<dbReference type="Pfam" id="PF00753">
    <property type="entry name" value="Lactamase_B"/>
    <property type="match status" value="1"/>
</dbReference>
<evidence type="ECO:0000256" key="1">
    <source>
        <dbReference type="ARBA" id="ARBA00004651"/>
    </source>
</evidence>
<organism evidence="8 9">
    <name type="scientific">Peptoniphilus duerdenii ATCC BAA-1640</name>
    <dbReference type="NCBI Taxonomy" id="862517"/>
    <lineage>
        <taxon>Bacteria</taxon>
        <taxon>Bacillati</taxon>
        <taxon>Bacillota</taxon>
        <taxon>Tissierellia</taxon>
        <taxon>Tissierellales</taxon>
        <taxon>Peptoniphilaceae</taxon>
        <taxon>Peptoniphilus</taxon>
    </lineage>
</organism>
<keyword evidence="5 6" id="KW-0472">Membrane</keyword>
<evidence type="ECO:0000256" key="4">
    <source>
        <dbReference type="ARBA" id="ARBA00022989"/>
    </source>
</evidence>
<dbReference type="CDD" id="cd07731">
    <property type="entry name" value="ComA-like_MBL-fold"/>
    <property type="match status" value="1"/>
</dbReference>
<dbReference type="PANTHER" id="PTHR30619">
    <property type="entry name" value="DNA INTERNALIZATION/COMPETENCE PROTEIN COMEC/REC2"/>
    <property type="match status" value="1"/>
</dbReference>
<keyword evidence="9" id="KW-1185">Reference proteome</keyword>
<name>E0NL75_9FIRM</name>
<dbReference type="InterPro" id="IPR052159">
    <property type="entry name" value="Competence_DNA_uptake"/>
</dbReference>
<feature type="domain" description="Metallo-beta-lactamase" evidence="7">
    <location>
        <begin position="451"/>
        <end position="635"/>
    </location>
</feature>
<feature type="transmembrane region" description="Helical" evidence="6">
    <location>
        <begin position="178"/>
        <end position="198"/>
    </location>
</feature>
<dbReference type="Gene3D" id="3.60.15.10">
    <property type="entry name" value="Ribonuclease Z/Hydroxyacylglutathione hydrolase-like"/>
    <property type="match status" value="1"/>
</dbReference>
<evidence type="ECO:0000256" key="3">
    <source>
        <dbReference type="ARBA" id="ARBA00022692"/>
    </source>
</evidence>
<keyword evidence="2" id="KW-1003">Cell membrane</keyword>
<dbReference type="STRING" id="862517.HMPREF9225_0914"/>
<protein>
    <submittedName>
        <fullName evidence="8">DNA internalization competence protein ComEC/Rec2-like protein</fullName>
    </submittedName>
</protein>
<feature type="transmembrane region" description="Helical" evidence="6">
    <location>
        <begin position="218"/>
        <end position="244"/>
    </location>
</feature>
<comment type="caution">
    <text evidence="8">The sequence shown here is derived from an EMBL/GenBank/DDBJ whole genome shotgun (WGS) entry which is preliminary data.</text>
</comment>
<dbReference type="NCBIfam" id="TIGR00360">
    <property type="entry name" value="ComEC_N-term"/>
    <property type="match status" value="1"/>
</dbReference>
<feature type="transmembrane region" description="Helical" evidence="6">
    <location>
        <begin position="390"/>
        <end position="408"/>
    </location>
</feature>
<dbReference type="InterPro" id="IPR004797">
    <property type="entry name" value="Competence_ComEC/Rec2"/>
</dbReference>
<proteinExistence type="predicted"/>
<dbReference type="InterPro" id="IPR001279">
    <property type="entry name" value="Metallo-B-lactamas"/>
</dbReference>
<dbReference type="Proteomes" id="UP000003280">
    <property type="component" value="Unassembled WGS sequence"/>
</dbReference>
<dbReference type="PANTHER" id="PTHR30619:SF1">
    <property type="entry name" value="RECOMBINATION PROTEIN 2"/>
    <property type="match status" value="1"/>
</dbReference>
<feature type="transmembrane region" description="Helical" evidence="6">
    <location>
        <begin position="24"/>
        <end position="42"/>
    </location>
</feature>
<gene>
    <name evidence="8" type="ORF">HMPREF9225_0914</name>
</gene>
<dbReference type="InterPro" id="IPR035681">
    <property type="entry name" value="ComA-like_MBL"/>
</dbReference>
<dbReference type="eggNOG" id="COG2333">
    <property type="taxonomic scope" value="Bacteria"/>
</dbReference>
<dbReference type="NCBIfam" id="TIGR00361">
    <property type="entry name" value="ComEC_Rec2"/>
    <property type="match status" value="1"/>
</dbReference>
<evidence type="ECO:0000256" key="2">
    <source>
        <dbReference type="ARBA" id="ARBA00022475"/>
    </source>
</evidence>
<evidence type="ECO:0000313" key="9">
    <source>
        <dbReference type="Proteomes" id="UP000003280"/>
    </source>
</evidence>
<evidence type="ECO:0000313" key="8">
    <source>
        <dbReference type="EMBL" id="EFM25450.1"/>
    </source>
</evidence>
<dbReference type="Pfam" id="PF03772">
    <property type="entry name" value="Competence"/>
    <property type="match status" value="1"/>
</dbReference>
<evidence type="ECO:0000256" key="5">
    <source>
        <dbReference type="ARBA" id="ARBA00023136"/>
    </source>
</evidence>